<evidence type="ECO:0000313" key="2">
    <source>
        <dbReference type="EMBL" id="ETW75351.1"/>
    </source>
</evidence>
<dbReference type="KEGG" id="hir:HETIRDRAFT_331610"/>
<feature type="transmembrane region" description="Helical" evidence="1">
    <location>
        <begin position="12"/>
        <end position="36"/>
    </location>
</feature>
<keyword evidence="1" id="KW-1133">Transmembrane helix</keyword>
<name>W4JR57_HETIT</name>
<keyword evidence="1" id="KW-0472">Membrane</keyword>
<accession>W4JR57</accession>
<proteinExistence type="predicted"/>
<sequence>FWLPHSQSNAILHYYLATLVIYYFFILISFPTPIFATYGQMIDTKQSEFHHC</sequence>
<evidence type="ECO:0000256" key="1">
    <source>
        <dbReference type="SAM" id="Phobius"/>
    </source>
</evidence>
<feature type="non-terminal residue" evidence="2">
    <location>
        <position position="1"/>
    </location>
</feature>
<gene>
    <name evidence="2" type="ORF">HETIRDRAFT_331610</name>
</gene>
<dbReference type="AlphaFoldDB" id="W4JR57"/>
<organism evidence="2 3">
    <name type="scientific">Heterobasidion irregulare (strain TC 32-1)</name>
    <dbReference type="NCBI Taxonomy" id="747525"/>
    <lineage>
        <taxon>Eukaryota</taxon>
        <taxon>Fungi</taxon>
        <taxon>Dikarya</taxon>
        <taxon>Basidiomycota</taxon>
        <taxon>Agaricomycotina</taxon>
        <taxon>Agaricomycetes</taxon>
        <taxon>Russulales</taxon>
        <taxon>Bondarzewiaceae</taxon>
        <taxon>Heterobasidion</taxon>
        <taxon>Heterobasidion annosum species complex</taxon>
    </lineage>
</organism>
<dbReference type="InParanoid" id="W4JR57"/>
<evidence type="ECO:0000313" key="3">
    <source>
        <dbReference type="Proteomes" id="UP000030671"/>
    </source>
</evidence>
<dbReference type="Proteomes" id="UP000030671">
    <property type="component" value="Unassembled WGS sequence"/>
</dbReference>
<reference evidence="2 3" key="1">
    <citation type="journal article" date="2012" name="New Phytol.">
        <title>Insight into trade-off between wood decay and parasitism from the genome of a fungal forest pathogen.</title>
        <authorList>
            <person name="Olson A."/>
            <person name="Aerts A."/>
            <person name="Asiegbu F."/>
            <person name="Belbahri L."/>
            <person name="Bouzid O."/>
            <person name="Broberg A."/>
            <person name="Canback B."/>
            <person name="Coutinho P.M."/>
            <person name="Cullen D."/>
            <person name="Dalman K."/>
            <person name="Deflorio G."/>
            <person name="van Diepen L.T."/>
            <person name="Dunand C."/>
            <person name="Duplessis S."/>
            <person name="Durling M."/>
            <person name="Gonthier P."/>
            <person name="Grimwood J."/>
            <person name="Fossdal C.G."/>
            <person name="Hansson D."/>
            <person name="Henrissat B."/>
            <person name="Hietala A."/>
            <person name="Himmelstrand K."/>
            <person name="Hoffmeister D."/>
            <person name="Hogberg N."/>
            <person name="James T.Y."/>
            <person name="Karlsson M."/>
            <person name="Kohler A."/>
            <person name="Kues U."/>
            <person name="Lee Y.H."/>
            <person name="Lin Y.C."/>
            <person name="Lind M."/>
            <person name="Lindquist E."/>
            <person name="Lombard V."/>
            <person name="Lucas S."/>
            <person name="Lunden K."/>
            <person name="Morin E."/>
            <person name="Murat C."/>
            <person name="Park J."/>
            <person name="Raffaello T."/>
            <person name="Rouze P."/>
            <person name="Salamov A."/>
            <person name="Schmutz J."/>
            <person name="Solheim H."/>
            <person name="Stahlberg J."/>
            <person name="Velez H."/>
            <person name="de Vries R.P."/>
            <person name="Wiebenga A."/>
            <person name="Woodward S."/>
            <person name="Yakovlev I."/>
            <person name="Garbelotto M."/>
            <person name="Martin F."/>
            <person name="Grigoriev I.V."/>
            <person name="Stenlid J."/>
        </authorList>
    </citation>
    <scope>NUCLEOTIDE SEQUENCE [LARGE SCALE GENOMIC DNA]</scope>
    <source>
        <strain evidence="2 3">TC 32-1</strain>
    </source>
</reference>
<dbReference type="HOGENOM" id="CLU_193161_0_0_1"/>
<dbReference type="GeneID" id="20671671"/>
<protein>
    <submittedName>
        <fullName evidence="2">Uncharacterized protein</fullName>
    </submittedName>
</protein>
<dbReference type="EMBL" id="KI925466">
    <property type="protein sequence ID" value="ETW75351.1"/>
    <property type="molecule type" value="Genomic_DNA"/>
</dbReference>
<keyword evidence="3" id="KW-1185">Reference proteome</keyword>
<dbReference type="RefSeq" id="XP_009552778.1">
    <property type="nucleotide sequence ID" value="XM_009554483.1"/>
</dbReference>
<keyword evidence="1" id="KW-0812">Transmembrane</keyword>